<dbReference type="Pfam" id="PF05193">
    <property type="entry name" value="Peptidase_M16_C"/>
    <property type="match status" value="1"/>
</dbReference>
<dbReference type="InterPro" id="IPR011249">
    <property type="entry name" value="Metalloenz_LuxS/M16"/>
</dbReference>
<dbReference type="Proteomes" id="UP000500890">
    <property type="component" value="Chromosome"/>
</dbReference>
<dbReference type="SUPFAM" id="SSF63411">
    <property type="entry name" value="LuxS/MPP-like metallohydrolase"/>
    <property type="match status" value="2"/>
</dbReference>
<reference evidence="2 3" key="1">
    <citation type="submission" date="2020-03" db="EMBL/GenBank/DDBJ databases">
        <title>Vagococcus sp. nov., isolated from beetles.</title>
        <authorList>
            <person name="Hyun D.-W."/>
            <person name="Bae J.-W."/>
        </authorList>
    </citation>
    <scope>NUCLEOTIDE SEQUENCE [LARGE SCALE GENOMIC DNA]</scope>
    <source>
        <strain evidence="2 3">HDW17A</strain>
    </source>
</reference>
<evidence type="ECO:0000259" key="1">
    <source>
        <dbReference type="Pfam" id="PF05193"/>
    </source>
</evidence>
<dbReference type="Gene3D" id="3.30.830.10">
    <property type="entry name" value="Metalloenzyme, LuxS/M16 peptidase-like"/>
    <property type="match status" value="2"/>
</dbReference>
<name>A0A6G8ALN7_9ENTE</name>
<dbReference type="NCBIfam" id="NF047422">
    <property type="entry name" value="YfmF_fam"/>
    <property type="match status" value="1"/>
</dbReference>
<dbReference type="RefSeq" id="WP_166006870.1">
    <property type="nucleotide sequence ID" value="NZ_CP049886.1"/>
</dbReference>
<protein>
    <submittedName>
        <fullName evidence="2">Insulinase family protein</fullName>
    </submittedName>
</protein>
<dbReference type="PANTHER" id="PTHR11851">
    <property type="entry name" value="METALLOPROTEASE"/>
    <property type="match status" value="1"/>
</dbReference>
<dbReference type="GO" id="GO:0046872">
    <property type="term" value="F:metal ion binding"/>
    <property type="evidence" value="ECO:0007669"/>
    <property type="project" value="InterPro"/>
</dbReference>
<organism evidence="2 3">
    <name type="scientific">Vagococcus coleopterorum</name>
    <dbReference type="NCBI Taxonomy" id="2714946"/>
    <lineage>
        <taxon>Bacteria</taxon>
        <taxon>Bacillati</taxon>
        <taxon>Bacillota</taxon>
        <taxon>Bacilli</taxon>
        <taxon>Lactobacillales</taxon>
        <taxon>Enterococcaceae</taxon>
        <taxon>Vagococcus</taxon>
    </lineage>
</organism>
<gene>
    <name evidence="2" type="ORF">G7081_01750</name>
</gene>
<dbReference type="KEGG" id="vah:G7081_01750"/>
<evidence type="ECO:0000313" key="2">
    <source>
        <dbReference type="EMBL" id="QIL45907.1"/>
    </source>
</evidence>
<dbReference type="AlphaFoldDB" id="A0A6G8ALN7"/>
<dbReference type="PANTHER" id="PTHR11851:SF186">
    <property type="entry name" value="INACTIVE METALLOPROTEASE YMFF-RELATED"/>
    <property type="match status" value="1"/>
</dbReference>
<keyword evidence="3" id="KW-1185">Reference proteome</keyword>
<dbReference type="EMBL" id="CP049886">
    <property type="protein sequence ID" value="QIL45907.1"/>
    <property type="molecule type" value="Genomic_DNA"/>
</dbReference>
<proteinExistence type="predicted"/>
<evidence type="ECO:0000313" key="3">
    <source>
        <dbReference type="Proteomes" id="UP000500890"/>
    </source>
</evidence>
<feature type="domain" description="Peptidase M16 C-terminal" evidence="1">
    <location>
        <begin position="181"/>
        <end position="355"/>
    </location>
</feature>
<dbReference type="InterPro" id="IPR007863">
    <property type="entry name" value="Peptidase_M16_C"/>
</dbReference>
<sequence length="420" mass="47726">MNYQLKKGVNLHVVPTKKYKTIRVMIRFGTDLSVEKINQRTLLSSLLETNSKKYPSQQEMNEFLADLYGTSFGAAVGRKGDRHYLSVVLNTVNEKYLASKEPVLKIAFDFINEVIFHPNVKNGKFDDETFNREKENLVEYISSVNDDKQSQAALKVQKLYFEDSLEQGMASFGSSSGVAALTADALYSYYQEMLELDEIDIFVLGDVDPLEVRELSKVFGFTDREEISGSGLYKTRNIREVIEKTDELPVSQAKLNLAYQTGVFYHEKDYFPLIVFNGLFGGFPHSKLFMNVREKESMAYYASSSLDTFRGFLTVQTGIESKNKNKVVDLITVQLDSLIAGEITAEELSQTKEMLKNQYVSSLDNPASVLESEFIKIKYPQSDITQSKWMEQVESVTTADVADIARKIKLQIVYFMKGEE</sequence>
<dbReference type="InterPro" id="IPR050361">
    <property type="entry name" value="MPP/UQCRC_Complex"/>
</dbReference>
<accession>A0A6G8ALN7</accession>